<evidence type="ECO:0000256" key="6">
    <source>
        <dbReference type="ARBA" id="ARBA00022806"/>
    </source>
</evidence>
<feature type="binding site" evidence="12">
    <location>
        <position position="547"/>
    </location>
    <ligand>
        <name>Zn(2+)</name>
        <dbReference type="ChEBI" id="CHEBI:29105"/>
        <label>2</label>
    </ligand>
</feature>
<dbReference type="EC" id="5.6.2.4" evidence="12"/>
<dbReference type="InterPro" id="IPR027417">
    <property type="entry name" value="P-loop_NTPase"/>
</dbReference>
<dbReference type="Gene3D" id="3.40.1440.60">
    <property type="entry name" value="PriA, 3(prime) DNA-binding domain"/>
    <property type="match status" value="1"/>
</dbReference>
<keyword evidence="5 12" id="KW-0378">Hydrolase</keyword>
<evidence type="ECO:0000256" key="10">
    <source>
        <dbReference type="ARBA" id="ARBA00023235"/>
    </source>
</evidence>
<keyword evidence="9 12" id="KW-0238">DNA-binding</keyword>
<dbReference type="HAMAP" id="MF_00983">
    <property type="entry name" value="PriA"/>
    <property type="match status" value="1"/>
</dbReference>
<evidence type="ECO:0000313" key="16">
    <source>
        <dbReference type="Proteomes" id="UP000236151"/>
    </source>
</evidence>
<feature type="binding site" evidence="12">
    <location>
        <position position="526"/>
    </location>
    <ligand>
        <name>Zn(2+)</name>
        <dbReference type="ChEBI" id="CHEBI:29105"/>
        <label>2</label>
    </ligand>
</feature>
<dbReference type="InterPro" id="IPR005259">
    <property type="entry name" value="PriA"/>
</dbReference>
<comment type="function">
    <text evidence="12">Initiates the restart of stalled replication forks, which reloads the replicative helicase on sites other than the origin of replication. Recognizes and binds to abandoned replication forks and remodels them to uncover a helicase loading site. Promotes assembly of the primosome at these replication forks.</text>
</comment>
<feature type="binding site" evidence="12">
    <location>
        <position position="520"/>
    </location>
    <ligand>
        <name>Zn(2+)</name>
        <dbReference type="ChEBI" id="CHEBI:29105"/>
        <label>1</label>
    </ligand>
</feature>
<comment type="cofactor">
    <cofactor evidence="12">
        <name>Zn(2+)</name>
        <dbReference type="ChEBI" id="CHEBI:29105"/>
    </cofactor>
    <text evidence="12">Binds 2 zinc ions per subunit.</text>
</comment>
<dbReference type="OrthoDB" id="9759544at2"/>
<evidence type="ECO:0000256" key="1">
    <source>
        <dbReference type="ARBA" id="ARBA00022515"/>
    </source>
</evidence>
<keyword evidence="7 12" id="KW-0862">Zinc</keyword>
<dbReference type="PROSITE" id="PS51194">
    <property type="entry name" value="HELICASE_CTER"/>
    <property type="match status" value="1"/>
</dbReference>
<dbReference type="CDD" id="cd18804">
    <property type="entry name" value="SF2_C_priA"/>
    <property type="match status" value="1"/>
</dbReference>
<accession>A0A2K2FHS3</accession>
<dbReference type="GO" id="GO:0005524">
    <property type="term" value="F:ATP binding"/>
    <property type="evidence" value="ECO:0007669"/>
    <property type="project" value="UniProtKB-UniRule"/>
</dbReference>
<dbReference type="InterPro" id="IPR041236">
    <property type="entry name" value="PriA_C"/>
</dbReference>
<proteinExistence type="inferred from homology"/>
<dbReference type="InterPro" id="IPR040498">
    <property type="entry name" value="PriA_CRR"/>
</dbReference>
<evidence type="ECO:0000256" key="11">
    <source>
        <dbReference type="ARBA" id="ARBA00048988"/>
    </source>
</evidence>
<evidence type="ECO:0000259" key="13">
    <source>
        <dbReference type="PROSITE" id="PS51192"/>
    </source>
</evidence>
<dbReference type="GO" id="GO:0008270">
    <property type="term" value="F:zinc ion binding"/>
    <property type="evidence" value="ECO:0007669"/>
    <property type="project" value="UniProtKB-UniRule"/>
</dbReference>
<evidence type="ECO:0000256" key="9">
    <source>
        <dbReference type="ARBA" id="ARBA00023125"/>
    </source>
</evidence>
<evidence type="ECO:0000313" key="15">
    <source>
        <dbReference type="EMBL" id="PNU00430.1"/>
    </source>
</evidence>
<protein>
    <recommendedName>
        <fullName evidence="12">Replication restart protein PriA</fullName>
    </recommendedName>
    <alternativeName>
        <fullName evidence="12">ATP-dependent DNA helicase PriA</fullName>
        <ecNumber evidence="12">5.6.2.4</ecNumber>
    </alternativeName>
    <alternativeName>
        <fullName evidence="12">DNA 3'-5' helicase PriA</fullName>
    </alternativeName>
</protein>
<evidence type="ECO:0000256" key="8">
    <source>
        <dbReference type="ARBA" id="ARBA00022840"/>
    </source>
</evidence>
<dbReference type="Pfam" id="PF00271">
    <property type="entry name" value="Helicase_C"/>
    <property type="match status" value="1"/>
</dbReference>
<comment type="catalytic activity">
    <reaction evidence="11 12">
        <text>ATP + H2O = ADP + phosphate + H(+)</text>
        <dbReference type="Rhea" id="RHEA:13065"/>
        <dbReference type="ChEBI" id="CHEBI:15377"/>
        <dbReference type="ChEBI" id="CHEBI:15378"/>
        <dbReference type="ChEBI" id="CHEBI:30616"/>
        <dbReference type="ChEBI" id="CHEBI:43474"/>
        <dbReference type="ChEBI" id="CHEBI:456216"/>
        <dbReference type="EC" id="5.6.2.4"/>
    </reaction>
</comment>
<dbReference type="Pfam" id="PF18319">
    <property type="entry name" value="Zn_ribbon_PriA"/>
    <property type="match status" value="1"/>
</dbReference>
<dbReference type="GO" id="GO:0006310">
    <property type="term" value="P:DNA recombination"/>
    <property type="evidence" value="ECO:0007669"/>
    <property type="project" value="InterPro"/>
</dbReference>
<feature type="domain" description="Helicase ATP-binding" evidence="13">
    <location>
        <begin position="289"/>
        <end position="455"/>
    </location>
</feature>
<dbReference type="KEGG" id="cthd:CDO33_04965"/>
<keyword evidence="4 12" id="KW-0547">Nucleotide-binding</keyword>
<dbReference type="Gene3D" id="3.40.50.300">
    <property type="entry name" value="P-loop containing nucleotide triphosphate hydrolases"/>
    <property type="match status" value="2"/>
</dbReference>
<comment type="caution">
    <text evidence="15">The sequence shown here is derived from an EMBL/GenBank/DDBJ whole genome shotgun (WGS) entry which is preliminary data.</text>
</comment>
<dbReference type="AlphaFoldDB" id="A0A2K2FHS3"/>
<dbReference type="Pfam" id="PF18074">
    <property type="entry name" value="PriA_C"/>
    <property type="match status" value="1"/>
</dbReference>
<dbReference type="GO" id="GO:0006270">
    <property type="term" value="P:DNA replication initiation"/>
    <property type="evidence" value="ECO:0007669"/>
    <property type="project" value="TreeGrafter"/>
</dbReference>
<dbReference type="PANTHER" id="PTHR30580">
    <property type="entry name" value="PRIMOSOMAL PROTEIN N"/>
    <property type="match status" value="1"/>
</dbReference>
<dbReference type="GO" id="GO:0016887">
    <property type="term" value="F:ATP hydrolysis activity"/>
    <property type="evidence" value="ECO:0007669"/>
    <property type="project" value="RHEA"/>
</dbReference>
<feature type="binding site" evidence="12">
    <location>
        <position position="557"/>
    </location>
    <ligand>
        <name>Zn(2+)</name>
        <dbReference type="ChEBI" id="CHEBI:29105"/>
        <label>1</label>
    </ligand>
</feature>
<dbReference type="InterPro" id="IPR041222">
    <property type="entry name" value="PriA_3primeBD"/>
</dbReference>
<dbReference type="EMBL" id="NIOJ01000011">
    <property type="protein sequence ID" value="PNU00430.1"/>
    <property type="molecule type" value="Genomic_DNA"/>
</dbReference>
<keyword evidence="2 12" id="KW-0235">DNA replication</keyword>
<sequence>MGDIASVVLSNSTREFDREYHYSIPDNMKGMVVPGVRVIVPFGKANRSMEAYVLDVIDKTEFNELKEIRKVLDDSPVLGKQMIKLACWMKDKYICTYSDAIKCMVPPGIGVKSFCIVKLIKQDPDVGKSQKKLLDILSENNGECELEELKSRANIKGFSKQLDLLEKAGLVEICEEYTSRVKEKTVRVASLALPRDEIIEDIESGRIKRIQQIRILELLLDNEYIAVPDIVRFSGASAGVLDTLRKYGYIFYKDINVNRDPLGNKVVERAEPLTPTPQQEAVLNRVKAMMDRGKFAEALIHGVTGSGKTEVYMQLIQHCLNSGKQAIVLVPEISLTPQTVYRFKSRFGNDVAVQHSRLSLGERFDQWRLIKDGKIKVVVGTRSAVFAPLDKLGLIVIDEEHENSYKSEITPKYHAREVARERCMQEDAVLLYGSATPSIDTYYRAKNGEMEFLEMSSRANNMLLPTVEIIDMRNELDEGNRSIFSRRLAAEIARNIESGQQTILFLNRRGHASFVLCRSCGHTIKCTNCNVSLTYHSHDERLICHYCGYTVKNPSTCPKCGSNYIRHFGTGTQRVEEELKKQFPGCSVIRMDADTTTYKNSHEEILRAFREKNINIMVGTQMIAKGHDFPNVTLVGVLAADSLLNSGDYNSSERTFQLITQVAGRAGRGKIPGKVIIQTYNTEDFSILAACNHDYNSFYSQEIIMRNALYYPPFTNISTVILSGPNDKLVFSRAKELKDFIAGRLANAGDGVSVLGPARAPLTKIKNKYRWRIVIKQRDMDMLTALLREVSDAFYSKRQNSGVDLNIDINPANML</sequence>
<evidence type="ECO:0000256" key="12">
    <source>
        <dbReference type="HAMAP-Rule" id="MF_00983"/>
    </source>
</evidence>
<keyword evidence="10 12" id="KW-0413">Isomerase</keyword>
<dbReference type="InterPro" id="IPR011545">
    <property type="entry name" value="DEAD/DEAH_box_helicase_dom"/>
</dbReference>
<gene>
    <name evidence="12" type="primary">priA</name>
    <name evidence="15" type="ORF">CDQ84_06295</name>
</gene>
<comment type="similarity">
    <text evidence="12">Belongs to the helicase family. PriA subfamily.</text>
</comment>
<evidence type="ECO:0000256" key="4">
    <source>
        <dbReference type="ARBA" id="ARBA00022741"/>
    </source>
</evidence>
<reference evidence="15 16" key="1">
    <citation type="submission" date="2017-06" db="EMBL/GenBank/DDBJ databases">
        <title>Investigating the central metabolism of Clostridium thermosuccinogenes.</title>
        <authorList>
            <person name="Koendjbiharie J.G."/>
            <person name="van Kranenburg R."/>
        </authorList>
    </citation>
    <scope>NUCLEOTIDE SEQUENCE [LARGE SCALE GENOMIC DNA]</scope>
    <source>
        <strain evidence="15 16">DSM 5806</strain>
    </source>
</reference>
<name>A0A2K2FHS3_9CLOT</name>
<dbReference type="NCBIfam" id="TIGR00595">
    <property type="entry name" value="priA"/>
    <property type="match status" value="1"/>
</dbReference>
<dbReference type="PROSITE" id="PS51192">
    <property type="entry name" value="HELICASE_ATP_BIND_1"/>
    <property type="match status" value="1"/>
</dbReference>
<dbReference type="InterPro" id="IPR001650">
    <property type="entry name" value="Helicase_C-like"/>
</dbReference>
<dbReference type="FunFam" id="3.40.1440.60:FF:000001">
    <property type="entry name" value="Primosomal protein N"/>
    <property type="match status" value="1"/>
</dbReference>
<dbReference type="Proteomes" id="UP000236151">
    <property type="component" value="Unassembled WGS sequence"/>
</dbReference>
<evidence type="ECO:0000256" key="2">
    <source>
        <dbReference type="ARBA" id="ARBA00022705"/>
    </source>
</evidence>
<dbReference type="FunFam" id="3.40.50.300:FF:000489">
    <property type="entry name" value="Primosome assembly protein PriA"/>
    <property type="match status" value="1"/>
</dbReference>
<dbReference type="SUPFAM" id="SSF52540">
    <property type="entry name" value="P-loop containing nucleoside triphosphate hydrolases"/>
    <property type="match status" value="1"/>
</dbReference>
<comment type="subunit">
    <text evidence="12">Component of the replication restart primosome.</text>
</comment>
<dbReference type="NCBIfam" id="NF004066">
    <property type="entry name" value="PRK05580.1-3"/>
    <property type="match status" value="1"/>
</dbReference>
<evidence type="ECO:0000256" key="7">
    <source>
        <dbReference type="ARBA" id="ARBA00022833"/>
    </source>
</evidence>
<dbReference type="GO" id="GO:0006302">
    <property type="term" value="P:double-strand break repair"/>
    <property type="evidence" value="ECO:0007669"/>
    <property type="project" value="InterPro"/>
</dbReference>
<comment type="catalytic activity">
    <reaction evidence="12">
        <text>Couples ATP hydrolysis with the unwinding of duplex DNA by translocating in the 3'-5' direction.</text>
        <dbReference type="EC" id="5.6.2.4"/>
    </reaction>
</comment>
<dbReference type="GO" id="GO:0003677">
    <property type="term" value="F:DNA binding"/>
    <property type="evidence" value="ECO:0007669"/>
    <property type="project" value="UniProtKB-UniRule"/>
</dbReference>
<dbReference type="GO" id="GO:0006269">
    <property type="term" value="P:DNA replication, synthesis of primer"/>
    <property type="evidence" value="ECO:0007669"/>
    <property type="project" value="UniProtKB-KW"/>
</dbReference>
<evidence type="ECO:0000256" key="5">
    <source>
        <dbReference type="ARBA" id="ARBA00022801"/>
    </source>
</evidence>
<feature type="binding site" evidence="12">
    <location>
        <position position="517"/>
    </location>
    <ligand>
        <name>Zn(2+)</name>
        <dbReference type="ChEBI" id="CHEBI:29105"/>
        <label>1</label>
    </ligand>
</feature>
<dbReference type="SMART" id="SM00490">
    <property type="entry name" value="HELICc"/>
    <property type="match status" value="1"/>
</dbReference>
<keyword evidence="1 12" id="KW-0639">Primosome</keyword>
<dbReference type="Pfam" id="PF00270">
    <property type="entry name" value="DEAD"/>
    <property type="match status" value="1"/>
</dbReference>
<keyword evidence="16" id="KW-1185">Reference proteome</keyword>
<dbReference type="PANTHER" id="PTHR30580:SF0">
    <property type="entry name" value="PRIMOSOMAL PROTEIN N"/>
    <property type="match status" value="1"/>
</dbReference>
<dbReference type="CDD" id="cd17929">
    <property type="entry name" value="DEXHc_priA"/>
    <property type="match status" value="1"/>
</dbReference>
<keyword evidence="6 12" id="KW-0347">Helicase</keyword>
<dbReference type="InterPro" id="IPR042115">
    <property type="entry name" value="PriA_3primeBD_sf"/>
</dbReference>
<organism evidence="15 16">
    <name type="scientific">Clostridium thermosuccinogenes</name>
    <dbReference type="NCBI Taxonomy" id="84032"/>
    <lineage>
        <taxon>Bacteria</taxon>
        <taxon>Bacillati</taxon>
        <taxon>Bacillota</taxon>
        <taxon>Clostridia</taxon>
        <taxon>Eubacteriales</taxon>
        <taxon>Clostridiaceae</taxon>
        <taxon>Clostridium</taxon>
    </lineage>
</organism>
<feature type="domain" description="Helicase C-terminal" evidence="14">
    <location>
        <begin position="552"/>
        <end position="711"/>
    </location>
</feature>
<evidence type="ECO:0000259" key="14">
    <source>
        <dbReference type="PROSITE" id="PS51194"/>
    </source>
</evidence>
<dbReference type="RefSeq" id="WP_103080879.1">
    <property type="nucleotide sequence ID" value="NZ_CP021850.1"/>
</dbReference>
<dbReference type="SMART" id="SM00487">
    <property type="entry name" value="DEXDc"/>
    <property type="match status" value="1"/>
</dbReference>
<keyword evidence="3 12" id="KW-0479">Metal-binding</keyword>
<keyword evidence="8 12" id="KW-0067">ATP-binding</keyword>
<feature type="binding site" evidence="12">
    <location>
        <position position="544"/>
    </location>
    <ligand>
        <name>Zn(2+)</name>
        <dbReference type="ChEBI" id="CHEBI:29105"/>
        <label>2</label>
    </ligand>
</feature>
<feature type="binding site" evidence="12">
    <location>
        <position position="560"/>
    </location>
    <ligand>
        <name>Zn(2+)</name>
        <dbReference type="ChEBI" id="CHEBI:29105"/>
        <label>1</label>
    </ligand>
</feature>
<dbReference type="GO" id="GO:1990077">
    <property type="term" value="C:primosome complex"/>
    <property type="evidence" value="ECO:0007669"/>
    <property type="project" value="UniProtKB-UniRule"/>
</dbReference>
<evidence type="ECO:0000256" key="3">
    <source>
        <dbReference type="ARBA" id="ARBA00022723"/>
    </source>
</evidence>
<dbReference type="Pfam" id="PF17764">
    <property type="entry name" value="PriA_3primeBD"/>
    <property type="match status" value="1"/>
</dbReference>
<dbReference type="GO" id="GO:0043138">
    <property type="term" value="F:3'-5' DNA helicase activity"/>
    <property type="evidence" value="ECO:0007669"/>
    <property type="project" value="UniProtKB-EC"/>
</dbReference>
<feature type="binding site" evidence="12">
    <location>
        <position position="529"/>
    </location>
    <ligand>
        <name>Zn(2+)</name>
        <dbReference type="ChEBI" id="CHEBI:29105"/>
        <label>2</label>
    </ligand>
</feature>
<dbReference type="InterPro" id="IPR014001">
    <property type="entry name" value="Helicase_ATP-bd"/>
</dbReference>